<evidence type="ECO:0000256" key="1">
    <source>
        <dbReference type="ARBA" id="ARBA00006115"/>
    </source>
</evidence>
<organism evidence="12 13">
    <name type="scientific">Paracoccus tegillarcae</name>
    <dbReference type="NCBI Taxonomy" id="1529068"/>
    <lineage>
        <taxon>Bacteria</taxon>
        <taxon>Pseudomonadati</taxon>
        <taxon>Pseudomonadota</taxon>
        <taxon>Alphaproteobacteria</taxon>
        <taxon>Rhodobacterales</taxon>
        <taxon>Paracoccaceae</taxon>
        <taxon>Paracoccus</taxon>
    </lineage>
</organism>
<dbReference type="SUPFAM" id="SSF53448">
    <property type="entry name" value="Nucleotide-diphospho-sugar transferases"/>
    <property type="match status" value="1"/>
</dbReference>
<dbReference type="InterPro" id="IPR049577">
    <property type="entry name" value="GMPP_N"/>
</dbReference>
<evidence type="ECO:0000313" key="13">
    <source>
        <dbReference type="Proteomes" id="UP000233742"/>
    </source>
</evidence>
<gene>
    <name evidence="12" type="ORF">CUV01_17495</name>
</gene>
<dbReference type="Proteomes" id="UP000233742">
    <property type="component" value="Chromosome"/>
</dbReference>
<keyword evidence="4 12" id="KW-0548">Nucleotidyltransferase</keyword>
<protein>
    <recommendedName>
        <fullName evidence="2">mannose-1-phosphate guanylyltransferase</fullName>
        <ecNumber evidence="2">2.7.7.13</ecNumber>
    </recommendedName>
</protein>
<evidence type="ECO:0000313" key="12">
    <source>
        <dbReference type="EMBL" id="AUH34934.1"/>
    </source>
</evidence>
<dbReference type="InterPro" id="IPR029044">
    <property type="entry name" value="Nucleotide-diphossugar_trans"/>
</dbReference>
<dbReference type="OrthoDB" id="9806359at2"/>
<dbReference type="InterPro" id="IPR001538">
    <property type="entry name" value="Man6P_isomerase-2_C"/>
</dbReference>
<dbReference type="Gene3D" id="3.90.550.10">
    <property type="entry name" value="Spore Coat Polysaccharide Biosynthesis Protein SpsA, Chain A"/>
    <property type="match status" value="1"/>
</dbReference>
<dbReference type="CDD" id="cd02213">
    <property type="entry name" value="cupin_PMI_typeII_C"/>
    <property type="match status" value="1"/>
</dbReference>
<keyword evidence="13" id="KW-1185">Reference proteome</keyword>
<dbReference type="GO" id="GO:0004475">
    <property type="term" value="F:mannose-1-phosphate guanylyltransferase (GTP) activity"/>
    <property type="evidence" value="ECO:0007669"/>
    <property type="project" value="UniProtKB-EC"/>
</dbReference>
<dbReference type="PANTHER" id="PTHR46390:SF1">
    <property type="entry name" value="MANNOSE-1-PHOSPHATE GUANYLYLTRANSFERASE"/>
    <property type="match status" value="1"/>
</dbReference>
<evidence type="ECO:0000256" key="4">
    <source>
        <dbReference type="ARBA" id="ARBA00022695"/>
    </source>
</evidence>
<dbReference type="SUPFAM" id="SSF51182">
    <property type="entry name" value="RmlC-like cupins"/>
    <property type="match status" value="1"/>
</dbReference>
<dbReference type="NCBIfam" id="TIGR01479">
    <property type="entry name" value="GMP_PMI"/>
    <property type="match status" value="1"/>
</dbReference>
<dbReference type="InterPro" id="IPR014710">
    <property type="entry name" value="RmlC-like_jellyroll"/>
</dbReference>
<dbReference type="Pfam" id="PF00483">
    <property type="entry name" value="NTP_transferase"/>
    <property type="match status" value="1"/>
</dbReference>
<accession>A0A2K9F045</accession>
<dbReference type="GO" id="GO:0016853">
    <property type="term" value="F:isomerase activity"/>
    <property type="evidence" value="ECO:0007669"/>
    <property type="project" value="UniProtKB-KW"/>
</dbReference>
<evidence type="ECO:0000256" key="6">
    <source>
        <dbReference type="ARBA" id="ARBA00023134"/>
    </source>
</evidence>
<evidence type="ECO:0000256" key="7">
    <source>
        <dbReference type="ARBA" id="ARBA00047343"/>
    </source>
</evidence>
<dbReference type="EC" id="2.7.7.13" evidence="2"/>
<dbReference type="Gene3D" id="2.60.120.10">
    <property type="entry name" value="Jelly Rolls"/>
    <property type="match status" value="1"/>
</dbReference>
<evidence type="ECO:0000259" key="10">
    <source>
        <dbReference type="Pfam" id="PF01050"/>
    </source>
</evidence>
<comment type="catalytic activity">
    <reaction evidence="7">
        <text>alpha-D-mannose 1-phosphate + GTP + H(+) = GDP-alpha-D-mannose + diphosphate</text>
        <dbReference type="Rhea" id="RHEA:15229"/>
        <dbReference type="ChEBI" id="CHEBI:15378"/>
        <dbReference type="ChEBI" id="CHEBI:33019"/>
        <dbReference type="ChEBI" id="CHEBI:37565"/>
        <dbReference type="ChEBI" id="CHEBI:57527"/>
        <dbReference type="ChEBI" id="CHEBI:58409"/>
        <dbReference type="EC" id="2.7.7.13"/>
    </reaction>
</comment>
<feature type="domain" description="Nucleotidyl transferase" evidence="9">
    <location>
        <begin position="6"/>
        <end position="284"/>
    </location>
</feature>
<dbReference type="GO" id="GO:0009298">
    <property type="term" value="P:GDP-mannose biosynthetic process"/>
    <property type="evidence" value="ECO:0007669"/>
    <property type="project" value="TreeGrafter"/>
</dbReference>
<dbReference type="Pfam" id="PF01050">
    <property type="entry name" value="MannoseP_isomer"/>
    <property type="match status" value="1"/>
</dbReference>
<proteinExistence type="inferred from homology"/>
<evidence type="ECO:0000259" key="9">
    <source>
        <dbReference type="Pfam" id="PF00483"/>
    </source>
</evidence>
<dbReference type="Pfam" id="PF22640">
    <property type="entry name" value="ManC_GMP_beta-helix"/>
    <property type="match status" value="1"/>
</dbReference>
<evidence type="ECO:0000256" key="8">
    <source>
        <dbReference type="RuleBase" id="RU004190"/>
    </source>
</evidence>
<sequence length="477" mass="51503">MTQITPVLMAGGSGTRLWPASRKAFPKQFAALIGEQSLFQASARRLSGARFGAPVVMTNADFRFIVAEQLEQIGIEASAIVIEPMGRNTAPAILAAALRAVEDDPDAVLLVAPSDHVIPDAEAFGRAVDQGAVAARAGRIVTFGITPTRPETGYGYMEVEPAGDTVLPLKRFVEKPDAETARAMLAQGGFLWNAGIFLFSARTMIDAFHAHAADFVQPVQAAVDGAVTDLGFLRLARGPWEGLADESIDYAVLEKADNLSVVGFDGHWSDLGGWDAVWREIQADTPAERGAVTDPQSTAIDCDNVLLRSDDSDMQVVGIGLSDTMVIATSDAVLVAPMDRAQDVKQAVAALKAKGRKQAELFPRDHRPWGWFETLALAGRFQVKRIVVKPGAALSLQSHMHRSEHWIVVSGTAKVTVNDHVDLVTENQSIYIPLGAKHRMENPGKVPMVLIEVQTGAYLGEDDIIRYEDDYARQTGD</sequence>
<comment type="similarity">
    <text evidence="1 8">Belongs to the mannose-6-phosphate isomerase type 2 family.</text>
</comment>
<dbReference type="InterPro" id="IPR051161">
    <property type="entry name" value="Mannose-6P_isomerase_type2"/>
</dbReference>
<dbReference type="GO" id="GO:0005525">
    <property type="term" value="F:GTP binding"/>
    <property type="evidence" value="ECO:0007669"/>
    <property type="project" value="UniProtKB-KW"/>
</dbReference>
<keyword evidence="3 12" id="KW-0808">Transferase</keyword>
<dbReference type="InterPro" id="IPR011051">
    <property type="entry name" value="RmlC_Cupin_sf"/>
</dbReference>
<dbReference type="EMBL" id="CP025408">
    <property type="protein sequence ID" value="AUH34934.1"/>
    <property type="molecule type" value="Genomic_DNA"/>
</dbReference>
<dbReference type="GO" id="GO:0000271">
    <property type="term" value="P:polysaccharide biosynthetic process"/>
    <property type="evidence" value="ECO:0007669"/>
    <property type="project" value="InterPro"/>
</dbReference>
<evidence type="ECO:0000259" key="11">
    <source>
        <dbReference type="Pfam" id="PF22640"/>
    </source>
</evidence>
<keyword evidence="6" id="KW-0342">GTP-binding</keyword>
<evidence type="ECO:0000256" key="5">
    <source>
        <dbReference type="ARBA" id="ARBA00022741"/>
    </source>
</evidence>
<dbReference type="PANTHER" id="PTHR46390">
    <property type="entry name" value="MANNOSE-1-PHOSPHATE GUANYLYLTRANSFERASE"/>
    <property type="match status" value="1"/>
</dbReference>
<dbReference type="InterPro" id="IPR005835">
    <property type="entry name" value="NTP_transferase_dom"/>
</dbReference>
<evidence type="ECO:0000256" key="3">
    <source>
        <dbReference type="ARBA" id="ARBA00022679"/>
    </source>
</evidence>
<dbReference type="FunFam" id="2.60.120.10:FF:000032">
    <property type="entry name" value="Mannose-1-phosphate guanylyltransferase/mannose-6-phosphate isomerase"/>
    <property type="match status" value="1"/>
</dbReference>
<feature type="domain" description="MannoseP isomerase/GMP-like beta-helix" evidence="11">
    <location>
        <begin position="299"/>
        <end position="351"/>
    </location>
</feature>
<keyword evidence="12" id="KW-0413">Isomerase</keyword>
<reference evidence="12 13" key="1">
    <citation type="submission" date="2017-12" db="EMBL/GenBank/DDBJ databases">
        <authorList>
            <person name="Hurst M.R.H."/>
        </authorList>
    </citation>
    <scope>NUCLEOTIDE SEQUENCE [LARGE SCALE GENOMIC DNA]</scope>
    <source>
        <strain evidence="12 13">BM15</strain>
    </source>
</reference>
<dbReference type="InterPro" id="IPR006375">
    <property type="entry name" value="Man1P_GuaTrfase/Man6P_Isoase"/>
</dbReference>
<keyword evidence="5" id="KW-0547">Nucleotide-binding</keyword>
<dbReference type="RefSeq" id="WP_101461594.1">
    <property type="nucleotide sequence ID" value="NZ_CP025408.1"/>
</dbReference>
<dbReference type="CDD" id="cd02509">
    <property type="entry name" value="GDP-M1P_Guanylyltransferase"/>
    <property type="match status" value="1"/>
</dbReference>
<evidence type="ECO:0000256" key="2">
    <source>
        <dbReference type="ARBA" id="ARBA00012387"/>
    </source>
</evidence>
<dbReference type="InterPro" id="IPR054566">
    <property type="entry name" value="ManC/GMP-like_b-helix"/>
</dbReference>
<name>A0A2K9F045_9RHOB</name>
<feature type="domain" description="Mannose-6-phosphate isomerase type II C-terminal" evidence="10">
    <location>
        <begin position="355"/>
        <end position="469"/>
    </location>
</feature>
<dbReference type="AlphaFoldDB" id="A0A2K9F045"/>
<dbReference type="KEGG" id="paro:CUV01_17495"/>